<dbReference type="EMBL" id="CACVKT020005281">
    <property type="protein sequence ID" value="CAC5394362.1"/>
    <property type="molecule type" value="Genomic_DNA"/>
</dbReference>
<feature type="transmembrane region" description="Helical" evidence="1">
    <location>
        <begin position="49"/>
        <end position="71"/>
    </location>
</feature>
<organism evidence="2 3">
    <name type="scientific">Mytilus coruscus</name>
    <name type="common">Sea mussel</name>
    <dbReference type="NCBI Taxonomy" id="42192"/>
    <lineage>
        <taxon>Eukaryota</taxon>
        <taxon>Metazoa</taxon>
        <taxon>Spiralia</taxon>
        <taxon>Lophotrochozoa</taxon>
        <taxon>Mollusca</taxon>
        <taxon>Bivalvia</taxon>
        <taxon>Autobranchia</taxon>
        <taxon>Pteriomorphia</taxon>
        <taxon>Mytilida</taxon>
        <taxon>Mytiloidea</taxon>
        <taxon>Mytilidae</taxon>
        <taxon>Mytilinae</taxon>
        <taxon>Mytilus</taxon>
    </lineage>
</organism>
<gene>
    <name evidence="2" type="ORF">MCOR_29117</name>
</gene>
<dbReference type="GO" id="GO:0005764">
    <property type="term" value="C:lysosome"/>
    <property type="evidence" value="ECO:0007669"/>
    <property type="project" value="TreeGrafter"/>
</dbReference>
<evidence type="ECO:0000313" key="3">
    <source>
        <dbReference type="Proteomes" id="UP000507470"/>
    </source>
</evidence>
<accession>A0A6J8CGG2</accession>
<keyword evidence="3" id="KW-1185">Reference proteome</keyword>
<keyword evidence="1" id="KW-0472">Membrane</keyword>
<dbReference type="Pfam" id="PF00811">
    <property type="entry name" value="Ependymin"/>
    <property type="match status" value="1"/>
</dbReference>
<protein>
    <submittedName>
        <fullName evidence="2">Uncharacterized protein</fullName>
    </submittedName>
</protein>
<evidence type="ECO:0000256" key="1">
    <source>
        <dbReference type="SAM" id="Phobius"/>
    </source>
</evidence>
<dbReference type="PANTHER" id="PTHR10697:SF1">
    <property type="entry name" value="MAMMALIAN EPENDYMIN-RELATED PROTEIN 1"/>
    <property type="match status" value="1"/>
</dbReference>
<dbReference type="GO" id="GO:0005509">
    <property type="term" value="F:calcium ion binding"/>
    <property type="evidence" value="ECO:0007669"/>
    <property type="project" value="InterPro"/>
</dbReference>
<proteinExistence type="predicted"/>
<evidence type="ECO:0000313" key="2">
    <source>
        <dbReference type="EMBL" id="CAC5394362.1"/>
    </source>
</evidence>
<keyword evidence="1" id="KW-1133">Transmembrane helix</keyword>
<dbReference type="GO" id="GO:0007160">
    <property type="term" value="P:cell-matrix adhesion"/>
    <property type="evidence" value="ECO:0007669"/>
    <property type="project" value="InterPro"/>
</dbReference>
<sequence length="215" mass="24373">MRSMACCSKLKFGMWTKIFEGHCPYLVFNQVLGMFEIRYINSISENDRLVTAIIMKIFVALCCFVLAQAQFQLDVVARGSSIKPENERLKVSYDETNQRVREITESSFAPKPGQEMYEVIYLHQTKKEYRINLTTRNCNVSTIIRPFMSIGIPPNATFNGFATLGVSSITGQSLNVQDWETSVFDNRFSVVLTSPDCIPVQYTHHISPSSTIVST</sequence>
<name>A0A6J8CGG2_MYTCO</name>
<reference evidence="2 3" key="1">
    <citation type="submission" date="2020-06" db="EMBL/GenBank/DDBJ databases">
        <authorList>
            <person name="Li R."/>
            <person name="Bekaert M."/>
        </authorList>
    </citation>
    <scope>NUCLEOTIDE SEQUENCE [LARGE SCALE GENOMIC DNA]</scope>
    <source>
        <strain evidence="3">wild</strain>
    </source>
</reference>
<dbReference type="AlphaFoldDB" id="A0A6J8CGG2"/>
<dbReference type="OrthoDB" id="6084362at2759"/>
<dbReference type="Proteomes" id="UP000507470">
    <property type="component" value="Unassembled WGS sequence"/>
</dbReference>
<dbReference type="PANTHER" id="PTHR10697">
    <property type="entry name" value="MAMMALIAN EPENDYMIN-RELATED PROTEIN 1"/>
    <property type="match status" value="1"/>
</dbReference>
<dbReference type="InterPro" id="IPR001299">
    <property type="entry name" value="Ependymin"/>
</dbReference>
<keyword evidence="1" id="KW-0812">Transmembrane</keyword>
<dbReference type="GO" id="GO:0005576">
    <property type="term" value="C:extracellular region"/>
    <property type="evidence" value="ECO:0007669"/>
    <property type="project" value="InterPro"/>
</dbReference>